<evidence type="ECO:0000259" key="3">
    <source>
        <dbReference type="Pfam" id="PF07811"/>
    </source>
</evidence>
<dbReference type="Proteomes" id="UP001055039">
    <property type="component" value="Unassembled WGS sequence"/>
</dbReference>
<keyword evidence="2" id="KW-1133">Transmembrane helix</keyword>
<comment type="caution">
    <text evidence="4">The sequence shown here is derived from an EMBL/GenBank/DDBJ whole genome shotgun (WGS) entry which is preliminary data.</text>
</comment>
<dbReference type="InterPro" id="IPR012495">
    <property type="entry name" value="TadE-like_dom"/>
</dbReference>
<organism evidence="4 5">
    <name type="scientific">Methylorubrum aminovorans</name>
    <dbReference type="NCBI Taxonomy" id="269069"/>
    <lineage>
        <taxon>Bacteria</taxon>
        <taxon>Pseudomonadati</taxon>
        <taxon>Pseudomonadota</taxon>
        <taxon>Alphaproteobacteria</taxon>
        <taxon>Hyphomicrobiales</taxon>
        <taxon>Methylobacteriaceae</taxon>
        <taxon>Methylorubrum</taxon>
    </lineage>
</organism>
<feature type="transmembrane region" description="Helical" evidence="2">
    <location>
        <begin position="57"/>
        <end position="78"/>
    </location>
</feature>
<gene>
    <name evidence="4" type="ORF">LNAOJCKE_2886</name>
</gene>
<sequence>MAVHPPHTPSPAALPVPGSTRGCGRRSGALLRAARTGLALRVARFRAAEGAMAAVEFALILPTLLLIMFASIQIVAYIDATRKVELVAHSISQMISQAAPPRNTTVAQVNAADLHFSYDSALVLFPYVMKDAKRRGVAWWQTISINYAAIQFRARNAACQSRTDTSGDLSACFDANVVWTSTGTHQPASGENYRPCNTAQLPADDNAAPNRATLPRSSYGPGSLVVIDVVFDFEPTFGSGFVPAIRIARSAYVLPRYASLVNYDTANNTGIATRCTGF</sequence>
<evidence type="ECO:0000313" key="5">
    <source>
        <dbReference type="Proteomes" id="UP001055039"/>
    </source>
</evidence>
<dbReference type="EMBL" id="BPRC01000009">
    <property type="protein sequence ID" value="GJE65675.1"/>
    <property type="molecule type" value="Genomic_DNA"/>
</dbReference>
<keyword evidence="2" id="KW-0472">Membrane</keyword>
<feature type="compositionally biased region" description="Pro residues" evidence="1">
    <location>
        <begin position="1"/>
        <end position="14"/>
    </location>
</feature>
<feature type="domain" description="TadE-like" evidence="3">
    <location>
        <begin position="53"/>
        <end position="88"/>
    </location>
</feature>
<evidence type="ECO:0000256" key="2">
    <source>
        <dbReference type="SAM" id="Phobius"/>
    </source>
</evidence>
<reference evidence="4" key="1">
    <citation type="journal article" date="2021" name="Front. Microbiol.">
        <title>Comprehensive Comparative Genomics and Phenotyping of Methylobacterium Species.</title>
        <authorList>
            <person name="Alessa O."/>
            <person name="Ogura Y."/>
            <person name="Fujitani Y."/>
            <person name="Takami H."/>
            <person name="Hayashi T."/>
            <person name="Sahin N."/>
            <person name="Tani A."/>
        </authorList>
    </citation>
    <scope>NUCLEOTIDE SEQUENCE</scope>
    <source>
        <strain evidence="4">NBRC 15686</strain>
    </source>
</reference>
<evidence type="ECO:0000256" key="1">
    <source>
        <dbReference type="SAM" id="MobiDB-lite"/>
    </source>
</evidence>
<reference evidence="4" key="2">
    <citation type="submission" date="2021-08" db="EMBL/GenBank/DDBJ databases">
        <authorList>
            <person name="Tani A."/>
            <person name="Ola A."/>
            <person name="Ogura Y."/>
            <person name="Katsura K."/>
            <person name="Hayashi T."/>
        </authorList>
    </citation>
    <scope>NUCLEOTIDE SEQUENCE</scope>
    <source>
        <strain evidence="4">NBRC 15686</strain>
    </source>
</reference>
<dbReference type="Pfam" id="PF07811">
    <property type="entry name" value="TadE"/>
    <property type="match status" value="1"/>
</dbReference>
<accession>A0ABQ4UIR6</accession>
<feature type="region of interest" description="Disordered" evidence="1">
    <location>
        <begin position="1"/>
        <end position="21"/>
    </location>
</feature>
<protein>
    <recommendedName>
        <fullName evidence="3">TadE-like domain-containing protein</fullName>
    </recommendedName>
</protein>
<keyword evidence="5" id="KW-1185">Reference proteome</keyword>
<evidence type="ECO:0000313" key="4">
    <source>
        <dbReference type="EMBL" id="GJE65675.1"/>
    </source>
</evidence>
<proteinExistence type="predicted"/>
<name>A0ABQ4UIR6_9HYPH</name>
<keyword evidence="2" id="KW-0812">Transmembrane</keyword>